<gene>
    <name evidence="2" type="ORF">DY245_41040</name>
</gene>
<comment type="caution">
    <text evidence="2">The sequence shown here is derived from an EMBL/GenBank/DDBJ whole genome shotgun (WGS) entry which is preliminary data.</text>
</comment>
<dbReference type="Proteomes" id="UP000262477">
    <property type="component" value="Unassembled WGS sequence"/>
</dbReference>
<dbReference type="SUPFAM" id="SSF160904">
    <property type="entry name" value="Jann2411-like"/>
    <property type="match status" value="1"/>
</dbReference>
<sequence>MCISRFRFPRVTACLFKTLHWRDARAHGAGECGLRSGQIVKNDAVIAAGFRPAERLIDLANAVRTDPDLSRDALAGLLARHGESPDDLTEQAFSADDADGLRTAAARLAAVLTETDTDRAAHAVNALLAACGARPRLSRHGGHAWHLHVDRGDDAGWADWFLASSALALAQILTAYGRVPWGECAASRCTTLYLGTGPGSARRYCSTACASRERVAAHRRRKREGA</sequence>
<protein>
    <submittedName>
        <fullName evidence="2">CGNR zinc finger domain-containing protein</fullName>
    </submittedName>
</protein>
<reference evidence="2 3" key="1">
    <citation type="submission" date="2018-08" db="EMBL/GenBank/DDBJ databases">
        <title>Streptomyces NEAU-D10 sp. nov., a novel Actinomycete isolated from soil.</title>
        <authorList>
            <person name="Jin L."/>
        </authorList>
    </citation>
    <scope>NUCLEOTIDE SEQUENCE [LARGE SCALE GENOMIC DNA]</scope>
    <source>
        <strain evidence="2 3">NEAU-D10</strain>
    </source>
</reference>
<dbReference type="OrthoDB" id="3531194at2"/>
<feature type="domain" description="Zinc finger CGNR" evidence="1">
    <location>
        <begin position="182"/>
        <end position="222"/>
    </location>
</feature>
<dbReference type="InterPro" id="IPR010852">
    <property type="entry name" value="ABATE"/>
</dbReference>
<dbReference type="PANTHER" id="PTHR35525">
    <property type="entry name" value="BLL6575 PROTEIN"/>
    <property type="match status" value="1"/>
</dbReference>
<evidence type="ECO:0000313" key="2">
    <source>
        <dbReference type="EMBL" id="REK84826.1"/>
    </source>
</evidence>
<organism evidence="2 3">
    <name type="scientific">Streptomyces inhibens</name>
    <dbReference type="NCBI Taxonomy" id="2293571"/>
    <lineage>
        <taxon>Bacteria</taxon>
        <taxon>Bacillati</taxon>
        <taxon>Actinomycetota</taxon>
        <taxon>Actinomycetes</taxon>
        <taxon>Kitasatosporales</taxon>
        <taxon>Streptomycetaceae</taxon>
        <taxon>Streptomyces</taxon>
    </lineage>
</organism>
<evidence type="ECO:0000259" key="1">
    <source>
        <dbReference type="Pfam" id="PF11706"/>
    </source>
</evidence>
<accession>A0A371PQQ8</accession>
<dbReference type="PANTHER" id="PTHR35525:SF3">
    <property type="entry name" value="BLL6575 PROTEIN"/>
    <property type="match status" value="1"/>
</dbReference>
<dbReference type="Pfam" id="PF11706">
    <property type="entry name" value="zf-CGNR"/>
    <property type="match status" value="1"/>
</dbReference>
<dbReference type="InterPro" id="IPR023286">
    <property type="entry name" value="ABATE_dom_sf"/>
</dbReference>
<dbReference type="Gene3D" id="1.10.3300.10">
    <property type="entry name" value="Jann2411-like domain"/>
    <property type="match status" value="1"/>
</dbReference>
<dbReference type="Pfam" id="PF07336">
    <property type="entry name" value="ABATE"/>
    <property type="match status" value="1"/>
</dbReference>
<dbReference type="AlphaFoldDB" id="A0A371PQQ8"/>
<dbReference type="EMBL" id="QUAC01000472">
    <property type="protein sequence ID" value="REK84826.1"/>
    <property type="molecule type" value="Genomic_DNA"/>
</dbReference>
<keyword evidence="3" id="KW-1185">Reference proteome</keyword>
<evidence type="ECO:0000313" key="3">
    <source>
        <dbReference type="Proteomes" id="UP000262477"/>
    </source>
</evidence>
<name>A0A371PQQ8_STRIH</name>
<proteinExistence type="predicted"/>
<dbReference type="InterPro" id="IPR021005">
    <property type="entry name" value="Znf_CGNR"/>
</dbReference>